<sequence length="61" mass="6694">MNQWRIVVPLVNAAWYNDAVSLVHASDSVRAVPSSAASIVPSAFQPSNRVIELKLCLKLLF</sequence>
<dbReference type="Proteomes" id="UP000053676">
    <property type="component" value="Unassembled WGS sequence"/>
</dbReference>
<protein>
    <submittedName>
        <fullName evidence="1">Uncharacterized protein</fullName>
    </submittedName>
</protein>
<evidence type="ECO:0000313" key="2">
    <source>
        <dbReference type="Proteomes" id="UP000053676"/>
    </source>
</evidence>
<name>W2SPY5_NECAM</name>
<accession>W2SPY5</accession>
<keyword evidence="2" id="KW-1185">Reference proteome</keyword>
<dbReference type="KEGG" id="nai:NECAME_04782"/>
<dbReference type="EMBL" id="KI668876">
    <property type="protein sequence ID" value="ETN70931.1"/>
    <property type="molecule type" value="Genomic_DNA"/>
</dbReference>
<organism evidence="1 2">
    <name type="scientific">Necator americanus</name>
    <name type="common">Human hookworm</name>
    <dbReference type="NCBI Taxonomy" id="51031"/>
    <lineage>
        <taxon>Eukaryota</taxon>
        <taxon>Metazoa</taxon>
        <taxon>Ecdysozoa</taxon>
        <taxon>Nematoda</taxon>
        <taxon>Chromadorea</taxon>
        <taxon>Rhabditida</taxon>
        <taxon>Rhabditina</taxon>
        <taxon>Rhabditomorpha</taxon>
        <taxon>Strongyloidea</taxon>
        <taxon>Ancylostomatidae</taxon>
        <taxon>Bunostominae</taxon>
        <taxon>Necator</taxon>
    </lineage>
</organism>
<dbReference type="AlphaFoldDB" id="W2SPY5"/>
<reference evidence="2" key="1">
    <citation type="journal article" date="2014" name="Nat. Genet.">
        <title>Genome of the human hookworm Necator americanus.</title>
        <authorList>
            <person name="Tang Y.T."/>
            <person name="Gao X."/>
            <person name="Rosa B.A."/>
            <person name="Abubucker S."/>
            <person name="Hallsworth-Pepin K."/>
            <person name="Martin J."/>
            <person name="Tyagi R."/>
            <person name="Heizer E."/>
            <person name="Zhang X."/>
            <person name="Bhonagiri-Palsikar V."/>
            <person name="Minx P."/>
            <person name="Warren W.C."/>
            <person name="Wang Q."/>
            <person name="Zhan B."/>
            <person name="Hotez P.J."/>
            <person name="Sternberg P.W."/>
            <person name="Dougall A."/>
            <person name="Gaze S.T."/>
            <person name="Mulvenna J."/>
            <person name="Sotillo J."/>
            <person name="Ranganathan S."/>
            <person name="Rabelo E.M."/>
            <person name="Wilson R.K."/>
            <person name="Felgner P.L."/>
            <person name="Bethony J."/>
            <person name="Hawdon J.M."/>
            <person name="Gasser R.B."/>
            <person name="Loukas A."/>
            <person name="Mitreva M."/>
        </authorList>
    </citation>
    <scope>NUCLEOTIDE SEQUENCE [LARGE SCALE GENOMIC DNA]</scope>
</reference>
<gene>
    <name evidence="1" type="ORF">NECAME_04782</name>
</gene>
<proteinExistence type="predicted"/>
<evidence type="ECO:0000313" key="1">
    <source>
        <dbReference type="EMBL" id="ETN70931.1"/>
    </source>
</evidence>